<feature type="domain" description="J" evidence="2">
    <location>
        <begin position="104"/>
        <end position="175"/>
    </location>
</feature>
<dbReference type="InterPro" id="IPR038291">
    <property type="entry name" value="SAP30_C_sf"/>
</dbReference>
<organism evidence="3">
    <name type="scientific">Absidia glauca</name>
    <name type="common">Pin mould</name>
    <dbReference type="NCBI Taxonomy" id="4829"/>
    <lineage>
        <taxon>Eukaryota</taxon>
        <taxon>Fungi</taxon>
        <taxon>Fungi incertae sedis</taxon>
        <taxon>Mucoromycota</taxon>
        <taxon>Mucoromycotina</taxon>
        <taxon>Mucoromycetes</taxon>
        <taxon>Mucorales</taxon>
        <taxon>Cunninghamellaceae</taxon>
        <taxon>Absidia</taxon>
    </lineage>
</organism>
<evidence type="ECO:0000313" key="4">
    <source>
        <dbReference type="Proteomes" id="UP000078561"/>
    </source>
</evidence>
<dbReference type="SMART" id="SM00271">
    <property type="entry name" value="DnaJ"/>
    <property type="match status" value="1"/>
</dbReference>
<name>A0A163JEG8_ABSGL</name>
<evidence type="ECO:0000313" key="3">
    <source>
        <dbReference type="EMBL" id="SAL98772.1"/>
    </source>
</evidence>
<dbReference type="Gene3D" id="6.10.160.20">
    <property type="match status" value="1"/>
</dbReference>
<dbReference type="EMBL" id="LT552351">
    <property type="protein sequence ID" value="SAL98772.1"/>
    <property type="molecule type" value="Genomic_DNA"/>
</dbReference>
<evidence type="ECO:0000259" key="2">
    <source>
        <dbReference type="PROSITE" id="PS50076"/>
    </source>
</evidence>
<dbReference type="InterPro" id="IPR051100">
    <property type="entry name" value="DnaJ_subfamily_B/C"/>
</dbReference>
<reference evidence="3" key="1">
    <citation type="submission" date="2016-04" db="EMBL/GenBank/DDBJ databases">
        <authorList>
            <person name="Evans L.H."/>
            <person name="Alamgir A."/>
            <person name="Owens N."/>
            <person name="Weber N.D."/>
            <person name="Virtaneva K."/>
            <person name="Barbian K."/>
            <person name="Babar A."/>
            <person name="Rosenke K."/>
        </authorList>
    </citation>
    <scope>NUCLEOTIDE SEQUENCE [LARGE SCALE GENOMIC DNA]</scope>
    <source>
        <strain evidence="3">CBS 101.48</strain>
    </source>
</reference>
<dbReference type="InParanoid" id="A0A163JEG8"/>
<dbReference type="PANTHER" id="PTHR43908:SF3">
    <property type="entry name" value="AT29763P-RELATED"/>
    <property type="match status" value="1"/>
</dbReference>
<dbReference type="Pfam" id="PF00226">
    <property type="entry name" value="DnaJ"/>
    <property type="match status" value="1"/>
</dbReference>
<gene>
    <name evidence="3" type="primary">ABSGL_04336.1 scaffold 5390</name>
</gene>
<sequence>MGSKLKTNSNHINTINGSSNNLPPNSQTGADRDKRRRNGEGNVGKEFQTIDFNTFDMAHLRKYARVHKIKIKSKTNKEDLVGAVSRHFANQTVKEVDTITCFLYTAHYRGLTDAATEDEVKKAYRKLALKYHPDKNKEPGAEQKFKDISHAYQILSDRKCEAKQASERQKYDRERRYQQQDATPHYHHTPSAAHQQDPFVRPSSFHQDPFVNQPSFSTYHNTMYSDFMFKDPMDTFAQFFGNRDPFAGFHLGAMEDTGLMMGGGGGVSTSTSISIVNGVKTTITTVQDHNGTKRIEDYGNGKRRVLVNGVETENTLTKPSNGPFMQDSLLNDTPSRKQQQPSFSQSPQPSYPSQQHMQQSLENQQVAW</sequence>
<proteinExistence type="predicted"/>
<dbReference type="InterPro" id="IPR036869">
    <property type="entry name" value="J_dom_sf"/>
</dbReference>
<dbReference type="Pfam" id="PF13867">
    <property type="entry name" value="SAP30_Sin3_bdg"/>
    <property type="match status" value="1"/>
</dbReference>
<dbReference type="GO" id="GO:0071218">
    <property type="term" value="P:cellular response to misfolded protein"/>
    <property type="evidence" value="ECO:0007669"/>
    <property type="project" value="TreeGrafter"/>
</dbReference>
<dbReference type="SUPFAM" id="SSF46565">
    <property type="entry name" value="Chaperone J-domain"/>
    <property type="match status" value="1"/>
</dbReference>
<evidence type="ECO:0000256" key="1">
    <source>
        <dbReference type="SAM" id="MobiDB-lite"/>
    </source>
</evidence>
<dbReference type="CDD" id="cd06257">
    <property type="entry name" value="DnaJ"/>
    <property type="match status" value="1"/>
</dbReference>
<feature type="region of interest" description="Disordered" evidence="1">
    <location>
        <begin position="313"/>
        <end position="368"/>
    </location>
</feature>
<dbReference type="PRINTS" id="PR00625">
    <property type="entry name" value="JDOMAIN"/>
</dbReference>
<feature type="compositionally biased region" description="Low complexity" evidence="1">
    <location>
        <begin position="336"/>
        <end position="360"/>
    </location>
</feature>
<feature type="region of interest" description="Disordered" evidence="1">
    <location>
        <begin position="1"/>
        <end position="45"/>
    </location>
</feature>
<dbReference type="AlphaFoldDB" id="A0A163JEG8"/>
<feature type="compositionally biased region" description="Polar residues" evidence="1">
    <location>
        <begin position="1"/>
        <end position="29"/>
    </location>
</feature>
<dbReference type="GO" id="GO:0005789">
    <property type="term" value="C:endoplasmic reticulum membrane"/>
    <property type="evidence" value="ECO:0007669"/>
    <property type="project" value="TreeGrafter"/>
</dbReference>
<feature type="compositionally biased region" description="Basic and acidic residues" evidence="1">
    <location>
        <begin position="159"/>
        <end position="178"/>
    </location>
</feature>
<dbReference type="GO" id="GO:0030544">
    <property type="term" value="F:Hsp70 protein binding"/>
    <property type="evidence" value="ECO:0007669"/>
    <property type="project" value="TreeGrafter"/>
</dbReference>
<dbReference type="PROSITE" id="PS50076">
    <property type="entry name" value="DNAJ_2"/>
    <property type="match status" value="1"/>
</dbReference>
<dbReference type="InterPro" id="IPR025718">
    <property type="entry name" value="SAP30_Sin3-bd"/>
</dbReference>
<dbReference type="Gene3D" id="1.10.287.110">
    <property type="entry name" value="DnaJ domain"/>
    <property type="match status" value="1"/>
</dbReference>
<dbReference type="OrthoDB" id="10250354at2759"/>
<dbReference type="InterPro" id="IPR001623">
    <property type="entry name" value="DnaJ_domain"/>
</dbReference>
<dbReference type="PANTHER" id="PTHR43908">
    <property type="entry name" value="AT29763P-RELATED"/>
    <property type="match status" value="1"/>
</dbReference>
<dbReference type="Proteomes" id="UP000078561">
    <property type="component" value="Unassembled WGS sequence"/>
</dbReference>
<dbReference type="STRING" id="4829.A0A163JEG8"/>
<protein>
    <recommendedName>
        <fullName evidence="2">J domain-containing protein</fullName>
    </recommendedName>
</protein>
<feature type="region of interest" description="Disordered" evidence="1">
    <location>
        <begin position="159"/>
        <end position="204"/>
    </location>
</feature>
<accession>A0A163JEG8</accession>
<keyword evidence="4" id="KW-1185">Reference proteome</keyword>